<dbReference type="Proteomes" id="UP000320653">
    <property type="component" value="Unassembled WGS sequence"/>
</dbReference>
<dbReference type="EMBL" id="VIWP01000009">
    <property type="protein sequence ID" value="TWF47940.1"/>
    <property type="molecule type" value="Genomic_DNA"/>
</dbReference>
<evidence type="ECO:0000313" key="2">
    <source>
        <dbReference type="Proteomes" id="UP000320653"/>
    </source>
</evidence>
<organism evidence="1 2">
    <name type="scientific">Neorhizobium alkalisoli</name>
    <dbReference type="NCBI Taxonomy" id="528178"/>
    <lineage>
        <taxon>Bacteria</taxon>
        <taxon>Pseudomonadati</taxon>
        <taxon>Pseudomonadota</taxon>
        <taxon>Alphaproteobacteria</taxon>
        <taxon>Hyphomicrobiales</taxon>
        <taxon>Rhizobiaceae</taxon>
        <taxon>Rhizobium/Agrobacterium group</taxon>
        <taxon>Neorhizobium</taxon>
    </lineage>
</organism>
<accession>A0A561QC35</accession>
<comment type="caution">
    <text evidence="1">The sequence shown here is derived from an EMBL/GenBank/DDBJ whole genome shotgun (WGS) entry which is preliminary data.</text>
</comment>
<sequence>MILANNHFPWSNSTMMRPDLVQQMLDHIGNDLFYIDTVEKAGGFEIDILGMPKGNGLTQEQA</sequence>
<keyword evidence="2" id="KW-1185">Reference proteome</keyword>
<dbReference type="AlphaFoldDB" id="A0A561QC35"/>
<reference evidence="1 2" key="1">
    <citation type="submission" date="2019-06" db="EMBL/GenBank/DDBJ databases">
        <title>Sorghum-associated microbial communities from plants grown in Nebraska, USA.</title>
        <authorList>
            <person name="Schachtman D."/>
        </authorList>
    </citation>
    <scope>NUCLEOTIDE SEQUENCE [LARGE SCALE GENOMIC DNA]</scope>
    <source>
        <strain evidence="1 2">1225</strain>
    </source>
</reference>
<evidence type="ECO:0000313" key="1">
    <source>
        <dbReference type="EMBL" id="TWF47940.1"/>
    </source>
</evidence>
<protein>
    <submittedName>
        <fullName evidence="1">Uncharacterized protein</fullName>
    </submittedName>
</protein>
<proteinExistence type="predicted"/>
<gene>
    <name evidence="1" type="ORF">FHW37_1093</name>
</gene>
<name>A0A561QC35_9HYPH</name>